<feature type="domain" description="Translation initiation factor 3 C-terminal" evidence="5">
    <location>
        <begin position="75"/>
        <end position="153"/>
    </location>
</feature>
<evidence type="ECO:0000256" key="2">
    <source>
        <dbReference type="ARBA" id="ARBA00022540"/>
    </source>
</evidence>
<keyword evidence="2 7" id="KW-0396">Initiation factor</keyword>
<evidence type="ECO:0000256" key="3">
    <source>
        <dbReference type="ARBA" id="ARBA00022917"/>
    </source>
</evidence>
<dbReference type="PANTHER" id="PTHR10938">
    <property type="entry name" value="TRANSLATION INITIATION FACTOR IF-3"/>
    <property type="match status" value="1"/>
</dbReference>
<evidence type="ECO:0000256" key="1">
    <source>
        <dbReference type="ARBA" id="ARBA00005439"/>
    </source>
</evidence>
<dbReference type="SUPFAM" id="SSF55200">
    <property type="entry name" value="Translation initiation factor IF3, C-terminal domain"/>
    <property type="match status" value="1"/>
</dbReference>
<dbReference type="InterPro" id="IPR036788">
    <property type="entry name" value="T_IF-3_C_sf"/>
</dbReference>
<dbReference type="Gene3D" id="3.30.110.10">
    <property type="entry name" value="Translation initiation factor 3 (IF-3), C-terminal domain"/>
    <property type="match status" value="1"/>
</dbReference>
<dbReference type="Proteomes" id="UP000176633">
    <property type="component" value="Unassembled WGS sequence"/>
</dbReference>
<comment type="similarity">
    <text evidence="1">Belongs to the IF-3 family.</text>
</comment>
<name>A0A1F6C114_9BACT</name>
<reference evidence="7 8" key="1">
    <citation type="journal article" date="2016" name="Nat. Commun.">
        <title>Thousands of microbial genomes shed light on interconnected biogeochemical processes in an aquifer system.</title>
        <authorList>
            <person name="Anantharaman K."/>
            <person name="Brown C.T."/>
            <person name="Hug L.A."/>
            <person name="Sharon I."/>
            <person name="Castelle C.J."/>
            <person name="Probst A.J."/>
            <person name="Thomas B.C."/>
            <person name="Singh A."/>
            <person name="Wilkins M.J."/>
            <person name="Karaoz U."/>
            <person name="Brodie E.L."/>
            <person name="Williams K.H."/>
            <person name="Hubbard S.S."/>
            <person name="Banfield J.F."/>
        </authorList>
    </citation>
    <scope>NUCLEOTIDE SEQUENCE [LARGE SCALE GENOMIC DNA]</scope>
</reference>
<dbReference type="GO" id="GO:0032790">
    <property type="term" value="P:ribosome disassembly"/>
    <property type="evidence" value="ECO:0007669"/>
    <property type="project" value="TreeGrafter"/>
</dbReference>
<protein>
    <recommendedName>
        <fullName evidence="4">Translation initiation factor IF-3</fullName>
    </recommendedName>
</protein>
<evidence type="ECO:0000313" key="7">
    <source>
        <dbReference type="EMBL" id="OGG42879.1"/>
    </source>
</evidence>
<dbReference type="InterPro" id="IPR019814">
    <property type="entry name" value="Translation_initiation_fac_3_N"/>
</dbReference>
<proteinExistence type="inferred from homology"/>
<dbReference type="NCBIfam" id="TIGR00168">
    <property type="entry name" value="infC"/>
    <property type="match status" value="1"/>
</dbReference>
<dbReference type="InterPro" id="IPR036787">
    <property type="entry name" value="T_IF-3_N_sf"/>
</dbReference>
<dbReference type="GO" id="GO:0043022">
    <property type="term" value="F:ribosome binding"/>
    <property type="evidence" value="ECO:0007669"/>
    <property type="project" value="TreeGrafter"/>
</dbReference>
<organism evidence="7 8">
    <name type="scientific">Candidatus Jorgensenbacteria bacterium RIFCSPLOWO2_12_FULL_42_11</name>
    <dbReference type="NCBI Taxonomy" id="1798473"/>
    <lineage>
        <taxon>Bacteria</taxon>
        <taxon>Candidatus Joergenseniibacteriota</taxon>
    </lineage>
</organism>
<keyword evidence="3" id="KW-0648">Protein biosynthesis</keyword>
<dbReference type="Pfam" id="PF05198">
    <property type="entry name" value="IF3_N"/>
    <property type="match status" value="1"/>
</dbReference>
<dbReference type="InterPro" id="IPR001288">
    <property type="entry name" value="Translation_initiation_fac_3"/>
</dbReference>
<dbReference type="PANTHER" id="PTHR10938:SF0">
    <property type="entry name" value="TRANSLATION INITIATION FACTOR IF-3, MITOCHONDRIAL"/>
    <property type="match status" value="1"/>
</dbReference>
<evidence type="ECO:0000259" key="6">
    <source>
        <dbReference type="Pfam" id="PF05198"/>
    </source>
</evidence>
<sequence>MTAPELRVIDEAGEHVGVMPKEAALNLAKEKNLDLIEIVPTAKPPVAQIISFDKFRYQKEKEWKKQRLTQKKIAELKQVRISPRAARNDLEVKAALAEKFLQAGHKVEINLFLKGREKYNREWGLLKLNEFLKVIKIPYKITLEPRFIGRGFVAQIIK</sequence>
<gene>
    <name evidence="7" type="ORF">A3G50_00615</name>
</gene>
<feature type="domain" description="Translation initiation factor 3 N-terminal" evidence="6">
    <location>
        <begin position="2"/>
        <end position="65"/>
    </location>
</feature>
<dbReference type="GO" id="GO:0005737">
    <property type="term" value="C:cytoplasm"/>
    <property type="evidence" value="ECO:0007669"/>
    <property type="project" value="UniProtKB-ARBA"/>
</dbReference>
<dbReference type="InterPro" id="IPR019815">
    <property type="entry name" value="Translation_initiation_fac_3_C"/>
</dbReference>
<dbReference type="Pfam" id="PF00707">
    <property type="entry name" value="IF3_C"/>
    <property type="match status" value="1"/>
</dbReference>
<dbReference type="SUPFAM" id="SSF54364">
    <property type="entry name" value="Translation initiation factor IF3, N-terminal domain"/>
    <property type="match status" value="1"/>
</dbReference>
<comment type="caution">
    <text evidence="7">The sequence shown here is derived from an EMBL/GenBank/DDBJ whole genome shotgun (WGS) entry which is preliminary data.</text>
</comment>
<dbReference type="AlphaFoldDB" id="A0A1F6C114"/>
<dbReference type="Gene3D" id="3.10.20.80">
    <property type="entry name" value="Translation initiation factor 3 (IF-3), N-terminal domain"/>
    <property type="match status" value="1"/>
</dbReference>
<evidence type="ECO:0000313" key="8">
    <source>
        <dbReference type="Proteomes" id="UP000176633"/>
    </source>
</evidence>
<dbReference type="EMBL" id="MFKM01000033">
    <property type="protein sequence ID" value="OGG42879.1"/>
    <property type="molecule type" value="Genomic_DNA"/>
</dbReference>
<dbReference type="GO" id="GO:0003743">
    <property type="term" value="F:translation initiation factor activity"/>
    <property type="evidence" value="ECO:0007669"/>
    <property type="project" value="UniProtKB-UniRule"/>
</dbReference>
<evidence type="ECO:0000256" key="4">
    <source>
        <dbReference type="NCBIfam" id="TIGR00168"/>
    </source>
</evidence>
<dbReference type="STRING" id="1798473.A3G50_00615"/>
<accession>A0A1F6C114</accession>
<evidence type="ECO:0000259" key="5">
    <source>
        <dbReference type="Pfam" id="PF00707"/>
    </source>
</evidence>